<proteinExistence type="predicted"/>
<protein>
    <recommendedName>
        <fullName evidence="3">HIRAN domain-containing protein</fullName>
    </recommendedName>
</protein>
<organism evidence="1 2">
    <name type="scientific">Brachybacterium kimchii</name>
    <dbReference type="NCBI Taxonomy" id="2942909"/>
    <lineage>
        <taxon>Bacteria</taxon>
        <taxon>Bacillati</taxon>
        <taxon>Actinomycetota</taxon>
        <taxon>Actinomycetes</taxon>
        <taxon>Micrococcales</taxon>
        <taxon>Dermabacteraceae</taxon>
        <taxon>Brachybacterium</taxon>
    </lineage>
</organism>
<dbReference type="EMBL" id="CP097218">
    <property type="protein sequence ID" value="UQN28269.1"/>
    <property type="molecule type" value="Genomic_DNA"/>
</dbReference>
<reference evidence="1" key="1">
    <citation type="submission" date="2022-05" db="EMBL/GenBank/DDBJ databases">
        <title>Genomic analysis of Brachybacterium sp. CBA3104.</title>
        <authorList>
            <person name="Roh S.W."/>
            <person name="Kim Y.B."/>
            <person name="Kim Y."/>
        </authorList>
    </citation>
    <scope>NUCLEOTIDE SEQUENCE</scope>
    <source>
        <strain evidence="1">CBA3104</strain>
    </source>
</reference>
<dbReference type="RefSeq" id="WP_249477304.1">
    <property type="nucleotide sequence ID" value="NZ_CP097218.1"/>
</dbReference>
<evidence type="ECO:0008006" key="3">
    <source>
        <dbReference type="Google" id="ProtNLM"/>
    </source>
</evidence>
<gene>
    <name evidence="1" type="ORF">M4486_11475</name>
</gene>
<evidence type="ECO:0000313" key="2">
    <source>
        <dbReference type="Proteomes" id="UP001055868"/>
    </source>
</evidence>
<name>A0ABY4N2A8_9MICO</name>
<keyword evidence="2" id="KW-1185">Reference proteome</keyword>
<sequence>MDTPTPGPDQDPTAGLPSEILLRMRQEARTKVLEARKNAHVRTDEESTHPSGRIDVVTCDEARPYDLESTEPLEQRPCYWTGIRGAQFADPTPWHYQPEIWHDVTGELVPEPENPADQHAVAIDLDGTRVGYMSANSAEHAHRLVSTLRARGSRVHVPLRIRIRHNRLLEWPQIEGYAALPTFVQFDQHLPTEEQTRDALQPLWDALAPGVIEQIARDNFYLTTSTLHEFIELRHLAPSVGLPDRALLQAVPRGVELFLSEQGVAHRRARTQERERLMQERNARIIAQHRAGAPVAEIADEEQLSTGRVRMILREMTLQSHLNVGGKQEDAASKADLVSYIARCRDARMRRRAGVPRERIAKDMELDSASLKTHLADGKFIENPRANTNRLTAARTIRAQGVTPAECRNNSELRALRDTLLLDLVLPGWQSDAGREDQAE</sequence>
<evidence type="ECO:0000313" key="1">
    <source>
        <dbReference type="EMBL" id="UQN28269.1"/>
    </source>
</evidence>
<dbReference type="Proteomes" id="UP001055868">
    <property type="component" value="Chromosome"/>
</dbReference>
<accession>A0ABY4N2A8</accession>
<dbReference type="Gene3D" id="3.30.70.2330">
    <property type="match status" value="1"/>
</dbReference>